<evidence type="ECO:0000259" key="11">
    <source>
        <dbReference type="Pfam" id="PF02880"/>
    </source>
</evidence>
<dbReference type="SUPFAM" id="SSF55957">
    <property type="entry name" value="Phosphoglucomutase, C-terminal domain"/>
    <property type="match status" value="1"/>
</dbReference>
<gene>
    <name evidence="12" type="primary">pgm</name>
    <name evidence="12" type="ORF">ACFQVD_07840</name>
</gene>
<proteinExistence type="inferred from homology"/>
<evidence type="ECO:0000256" key="6">
    <source>
        <dbReference type="ARBA" id="ARBA00023235"/>
    </source>
</evidence>
<feature type="domain" description="Alpha-D-phosphohexomutase C-terminal" evidence="8">
    <location>
        <begin position="490"/>
        <end position="538"/>
    </location>
</feature>
<dbReference type="SUPFAM" id="SSF53738">
    <property type="entry name" value="Phosphoglucomutase, first 3 domains"/>
    <property type="match status" value="3"/>
</dbReference>
<dbReference type="InterPro" id="IPR005845">
    <property type="entry name" value="A-D-PHexomutase_a/b/a-II"/>
</dbReference>
<dbReference type="InterPro" id="IPR016055">
    <property type="entry name" value="A-D-PHexomutase_a/b/a-I/II/III"/>
</dbReference>
<dbReference type="InterPro" id="IPR005843">
    <property type="entry name" value="A-D-PHexomutase_C"/>
</dbReference>
<organism evidence="12 13">
    <name type="scientific">Streptosporangium amethystogenes subsp. fukuiense</name>
    <dbReference type="NCBI Taxonomy" id="698418"/>
    <lineage>
        <taxon>Bacteria</taxon>
        <taxon>Bacillati</taxon>
        <taxon>Actinomycetota</taxon>
        <taxon>Actinomycetes</taxon>
        <taxon>Streptosporangiales</taxon>
        <taxon>Streptosporangiaceae</taxon>
        <taxon>Streptosporangium</taxon>
    </lineage>
</organism>
<keyword evidence="6 12" id="KW-0413">Isomerase</keyword>
<dbReference type="Proteomes" id="UP001596514">
    <property type="component" value="Unassembled WGS sequence"/>
</dbReference>
<dbReference type="CDD" id="cd05801">
    <property type="entry name" value="PGM_like3"/>
    <property type="match status" value="1"/>
</dbReference>
<evidence type="ECO:0000313" key="12">
    <source>
        <dbReference type="EMBL" id="MFC7600016.1"/>
    </source>
</evidence>
<evidence type="ECO:0000259" key="9">
    <source>
        <dbReference type="Pfam" id="PF02878"/>
    </source>
</evidence>
<sequence>MTHERAGQPAEPSDLVDVARLVTSYYALHPDPGEVGQRVAFGTSGHRGSSLNVAFNEDHILATSQAIVEYRAAQGVDGPLFLGADSHALSEPARVSALEVFAANGVTVMIDSRDGYTPTPAVSHAILTHNRKRAAGRADGVVVTPSHNPPGDGGFKYNPPHGGPADTDATTWIQDRANALIAGGMKEVRRLPYVRALATDTTGRYDFLGHYVDDLPSVLDLDAVREAGVRIGADPLGGASVAYWGEIAERHRLDLTVINPQTDPTWRFMTLDWDGKIRMDCSSPYAMASLIAGRDAFDVSTGNDADADRHGIVTPDAGLMNPNHYLAVAISYLYSHRPGWPADAGVGKTLVSSRMIDLVAAAEGRRLVEVPVGFKWFVPGLLDGSLGFGGEESAGASFLRRDGEVWTTDKDGLILALLASEIIATTGRSPSEHYTDLVARFGDPAYARVDAPATRQEKAVLARLSAEQVTADTLAGEAITQVLTSAPGNGAAIGGLKVSTESAWFAARPSGTEDVYKIYAESFKGTEHLAQVQREARDLVSASLSK</sequence>
<dbReference type="PANTHER" id="PTHR45745">
    <property type="entry name" value="PHOSPHOMANNOMUTASE 45A"/>
    <property type="match status" value="1"/>
</dbReference>
<evidence type="ECO:0000256" key="1">
    <source>
        <dbReference type="ARBA" id="ARBA00001946"/>
    </source>
</evidence>
<dbReference type="Pfam" id="PF02880">
    <property type="entry name" value="PGM_PMM_III"/>
    <property type="match status" value="1"/>
</dbReference>
<feature type="domain" description="Alpha-D-phosphohexomutase alpha/beta/alpha" evidence="10">
    <location>
        <begin position="211"/>
        <end position="315"/>
    </location>
</feature>
<dbReference type="InterPro" id="IPR005852">
    <property type="entry name" value="PGM_a-D-Glc-sp"/>
</dbReference>
<evidence type="ECO:0000256" key="2">
    <source>
        <dbReference type="ARBA" id="ARBA00010231"/>
    </source>
</evidence>
<dbReference type="PROSITE" id="PS00710">
    <property type="entry name" value="PGM_PMM"/>
    <property type="match status" value="1"/>
</dbReference>
<comment type="cofactor">
    <cofactor evidence="1">
        <name>Mg(2+)</name>
        <dbReference type="ChEBI" id="CHEBI:18420"/>
    </cofactor>
</comment>
<evidence type="ECO:0000256" key="3">
    <source>
        <dbReference type="ARBA" id="ARBA00022553"/>
    </source>
</evidence>
<dbReference type="InterPro" id="IPR005844">
    <property type="entry name" value="A-D-PHexomutase_a/b/a-I"/>
</dbReference>
<dbReference type="InterPro" id="IPR005846">
    <property type="entry name" value="A-D-PHexomutase_a/b/a-III"/>
</dbReference>
<name>A0ABW2SX12_9ACTN</name>
<dbReference type="Pfam" id="PF02878">
    <property type="entry name" value="PGM_PMM_I"/>
    <property type="match status" value="1"/>
</dbReference>
<dbReference type="Gene3D" id="3.30.310.50">
    <property type="entry name" value="Alpha-D-phosphohexomutase, C-terminal domain"/>
    <property type="match status" value="1"/>
</dbReference>
<comment type="caution">
    <text evidence="12">The sequence shown here is derived from an EMBL/GenBank/DDBJ whole genome shotgun (WGS) entry which is preliminary data.</text>
</comment>
<keyword evidence="13" id="KW-1185">Reference proteome</keyword>
<reference evidence="13" key="1">
    <citation type="journal article" date="2019" name="Int. J. Syst. Evol. Microbiol.">
        <title>The Global Catalogue of Microorganisms (GCM) 10K type strain sequencing project: providing services to taxonomists for standard genome sequencing and annotation.</title>
        <authorList>
            <consortium name="The Broad Institute Genomics Platform"/>
            <consortium name="The Broad Institute Genome Sequencing Center for Infectious Disease"/>
            <person name="Wu L."/>
            <person name="Ma J."/>
        </authorList>
    </citation>
    <scope>NUCLEOTIDE SEQUENCE [LARGE SCALE GENOMIC DNA]</scope>
    <source>
        <strain evidence="13">JCM 10083</strain>
    </source>
</reference>
<evidence type="ECO:0000256" key="7">
    <source>
        <dbReference type="RuleBase" id="RU004326"/>
    </source>
</evidence>
<evidence type="ECO:0000259" key="10">
    <source>
        <dbReference type="Pfam" id="PF02879"/>
    </source>
</evidence>
<dbReference type="EMBL" id="JBHTEE010000001">
    <property type="protein sequence ID" value="MFC7600016.1"/>
    <property type="molecule type" value="Genomic_DNA"/>
</dbReference>
<comment type="similarity">
    <text evidence="2 7">Belongs to the phosphohexose mutase family.</text>
</comment>
<evidence type="ECO:0000313" key="13">
    <source>
        <dbReference type="Proteomes" id="UP001596514"/>
    </source>
</evidence>
<evidence type="ECO:0000256" key="4">
    <source>
        <dbReference type="ARBA" id="ARBA00022723"/>
    </source>
</evidence>
<protein>
    <submittedName>
        <fullName evidence="12">Phosphoglucomutase (Alpha-D-glucose-1,6-bisphosphate-dependent)</fullName>
        <ecNumber evidence="12">5.4.2.2</ecNumber>
    </submittedName>
</protein>
<keyword evidence="3" id="KW-0597">Phosphoprotein</keyword>
<dbReference type="PANTHER" id="PTHR45745:SF1">
    <property type="entry name" value="PHOSPHOGLUCOMUTASE 2B-RELATED"/>
    <property type="match status" value="1"/>
</dbReference>
<evidence type="ECO:0000259" key="8">
    <source>
        <dbReference type="Pfam" id="PF00408"/>
    </source>
</evidence>
<dbReference type="GO" id="GO:0004614">
    <property type="term" value="F:phosphoglucomutase activity"/>
    <property type="evidence" value="ECO:0007669"/>
    <property type="project" value="UniProtKB-EC"/>
</dbReference>
<accession>A0ABW2SX12</accession>
<dbReference type="InterPro" id="IPR016066">
    <property type="entry name" value="A-D-PHexomutase_CS"/>
</dbReference>
<dbReference type="Pfam" id="PF00408">
    <property type="entry name" value="PGM_PMM_IV"/>
    <property type="match status" value="1"/>
</dbReference>
<keyword evidence="4 7" id="KW-0479">Metal-binding</keyword>
<dbReference type="RefSeq" id="WP_343977247.1">
    <property type="nucleotide sequence ID" value="NZ_BAAAGK010000149.1"/>
</dbReference>
<evidence type="ECO:0000256" key="5">
    <source>
        <dbReference type="ARBA" id="ARBA00022842"/>
    </source>
</evidence>
<feature type="domain" description="Alpha-D-phosphohexomutase alpha/beta/alpha" evidence="9">
    <location>
        <begin position="39"/>
        <end position="179"/>
    </location>
</feature>
<dbReference type="EC" id="5.4.2.2" evidence="12"/>
<dbReference type="NCBIfam" id="TIGR01132">
    <property type="entry name" value="pgm"/>
    <property type="match status" value="1"/>
</dbReference>
<keyword evidence="5 7" id="KW-0460">Magnesium</keyword>
<dbReference type="InterPro" id="IPR036900">
    <property type="entry name" value="A-D-PHexomutase_C_sf"/>
</dbReference>
<feature type="domain" description="Alpha-D-phosphohexomutase alpha/beta/alpha" evidence="11">
    <location>
        <begin position="321"/>
        <end position="441"/>
    </location>
</feature>
<dbReference type="Pfam" id="PF02879">
    <property type="entry name" value="PGM_PMM_II"/>
    <property type="match status" value="1"/>
</dbReference>
<dbReference type="Gene3D" id="3.40.120.10">
    <property type="entry name" value="Alpha-D-Glucose-1,6-Bisphosphate, subunit A, domain 3"/>
    <property type="match status" value="3"/>
</dbReference>